<feature type="region of interest" description="Disordered" evidence="8">
    <location>
        <begin position="553"/>
        <end position="572"/>
    </location>
</feature>
<dbReference type="Gene3D" id="1.20.1720.10">
    <property type="entry name" value="Multidrug resistance protein D"/>
    <property type="match status" value="1"/>
</dbReference>
<feature type="transmembrane region" description="Helical" evidence="9">
    <location>
        <begin position="525"/>
        <end position="543"/>
    </location>
</feature>
<dbReference type="InterPro" id="IPR004638">
    <property type="entry name" value="EmrB-like"/>
</dbReference>
<evidence type="ECO:0000259" key="10">
    <source>
        <dbReference type="PROSITE" id="PS50850"/>
    </source>
</evidence>
<evidence type="ECO:0000256" key="6">
    <source>
        <dbReference type="ARBA" id="ARBA00023136"/>
    </source>
</evidence>
<protein>
    <submittedName>
        <fullName evidence="11">MFS transporter</fullName>
    </submittedName>
</protein>
<sequence>MTTTAENTVPPESGPYPKRWLALGVLLAAAFMDLLDVTIVNIALPDIRNDLSAGYAASQWVVTAYTLAFGLGLITGGRMGDRYGRKRIFLLGIGLFTLSSLLCGLAPSVEVLVTARAVQGIASALMVPQIMATVYAIFPGNERGGASGAYGAVTGLAAVAGPLLGGVFVAYDVLGLGWRAVFLVNVPIGVAALFAASVLVPETKSDFPLRMDILGVVLVSASLLLLLYPLVQGRTSGWPAWMVIALIAAPVVMVGYALHARAKERRDHSSLVPLRLFGQPGFSAGTIVLFVFDATMIGFFLAISLTLQIGLGYSAMRTGLLFLPWAIGAGLTSGAADGLVGKLGRHLLTAGALVMAAGMLWFSMALEPGASWYELAPGLFLAGIGMGGVIGPAFTVAGAHVEGRDAGAAAGSLSAAVQLGNATGAALLGVLLFTPLANAAPDAYDGHDKQLRSELIAAGTPAAEARELSGELRPCFLDYAKEENPDKQPASCGTAFAKAGSDPKVQQAVDKAVDASRADMFTDTFGRFVWFTVSGLVVVALLAQTMPREVRGYESWGEEGEGEEKDRAEAKS</sequence>
<dbReference type="PRINTS" id="PR01036">
    <property type="entry name" value="TCRTETB"/>
</dbReference>
<keyword evidence="5 9" id="KW-1133">Transmembrane helix</keyword>
<feature type="transmembrane region" description="Helical" evidence="9">
    <location>
        <begin position="213"/>
        <end position="231"/>
    </location>
</feature>
<dbReference type="NCBIfam" id="TIGR00711">
    <property type="entry name" value="efflux_EmrB"/>
    <property type="match status" value="1"/>
</dbReference>
<proteinExistence type="predicted"/>
<keyword evidence="12" id="KW-1185">Reference proteome</keyword>
<dbReference type="Proteomes" id="UP001519064">
    <property type="component" value="Unassembled WGS sequence"/>
</dbReference>
<feature type="transmembrane region" description="Helical" evidence="9">
    <location>
        <begin position="150"/>
        <end position="171"/>
    </location>
</feature>
<dbReference type="CDD" id="cd17321">
    <property type="entry name" value="MFS_MMR_MDR_like"/>
    <property type="match status" value="1"/>
</dbReference>
<dbReference type="InterPro" id="IPR011701">
    <property type="entry name" value="MFS"/>
</dbReference>
<dbReference type="InterPro" id="IPR020846">
    <property type="entry name" value="MFS_dom"/>
</dbReference>
<feature type="transmembrane region" description="Helical" evidence="9">
    <location>
        <begin position="413"/>
        <end position="433"/>
    </location>
</feature>
<comment type="subcellular location">
    <subcellularLocation>
        <location evidence="1">Cell membrane</location>
        <topology evidence="1">Multi-pass membrane protein</topology>
    </subcellularLocation>
</comment>
<feature type="transmembrane region" description="Helical" evidence="9">
    <location>
        <begin position="347"/>
        <end position="366"/>
    </location>
</feature>
<feature type="transmembrane region" description="Helical" evidence="9">
    <location>
        <begin position="378"/>
        <end position="401"/>
    </location>
</feature>
<organism evidence="11 12">
    <name type="scientific">Streptomyces oryzae</name>
    <dbReference type="NCBI Taxonomy" id="1434886"/>
    <lineage>
        <taxon>Bacteria</taxon>
        <taxon>Bacillati</taxon>
        <taxon>Actinomycetota</taxon>
        <taxon>Actinomycetes</taxon>
        <taxon>Kitasatosporales</taxon>
        <taxon>Streptomycetaceae</taxon>
        <taxon>Streptomyces</taxon>
    </lineage>
</organism>
<feature type="transmembrane region" description="Helical" evidence="9">
    <location>
        <begin position="237"/>
        <end position="260"/>
    </location>
</feature>
<keyword evidence="4 9" id="KW-0812">Transmembrane</keyword>
<keyword evidence="6 9" id="KW-0472">Membrane</keyword>
<feature type="transmembrane region" description="Helical" evidence="9">
    <location>
        <begin position="319"/>
        <end position="340"/>
    </location>
</feature>
<reference evidence="11 12" key="1">
    <citation type="submission" date="2020-11" db="EMBL/GenBank/DDBJ databases">
        <title>Streptomyces spirodelae sp. nov., isolated from duckweed.</title>
        <authorList>
            <person name="Saimee Y."/>
            <person name="Duangmal K."/>
        </authorList>
    </citation>
    <scope>NUCLEOTIDE SEQUENCE [LARGE SCALE GENOMIC DNA]</scope>
    <source>
        <strain evidence="11 12">S16-07</strain>
    </source>
</reference>
<keyword evidence="3" id="KW-1003">Cell membrane</keyword>
<evidence type="ECO:0000256" key="5">
    <source>
        <dbReference type="ARBA" id="ARBA00022989"/>
    </source>
</evidence>
<keyword evidence="7" id="KW-0046">Antibiotic resistance</keyword>
<evidence type="ECO:0000256" key="4">
    <source>
        <dbReference type="ARBA" id="ARBA00022692"/>
    </source>
</evidence>
<dbReference type="InterPro" id="IPR036259">
    <property type="entry name" value="MFS_trans_sf"/>
</dbReference>
<feature type="transmembrane region" description="Helical" evidence="9">
    <location>
        <begin position="88"/>
        <end position="109"/>
    </location>
</feature>
<feature type="transmembrane region" description="Helical" evidence="9">
    <location>
        <begin position="20"/>
        <end position="44"/>
    </location>
</feature>
<comment type="caution">
    <text evidence="11">The sequence shown here is derived from an EMBL/GenBank/DDBJ whole genome shotgun (WGS) entry which is preliminary data.</text>
</comment>
<gene>
    <name evidence="11" type="ORF">ITI46_10580</name>
</gene>
<dbReference type="Gene3D" id="1.20.1250.20">
    <property type="entry name" value="MFS general substrate transporter like domains"/>
    <property type="match status" value="1"/>
</dbReference>
<evidence type="ECO:0000313" key="11">
    <source>
        <dbReference type="EMBL" id="MBO8192108.1"/>
    </source>
</evidence>
<evidence type="ECO:0000256" key="3">
    <source>
        <dbReference type="ARBA" id="ARBA00022475"/>
    </source>
</evidence>
<accession>A0ABS3X9R1</accession>
<name>A0ABS3X9R1_9ACTN</name>
<feature type="transmembrane region" description="Helical" evidence="9">
    <location>
        <begin position="281"/>
        <end position="307"/>
    </location>
</feature>
<dbReference type="RefSeq" id="WP_209239201.1">
    <property type="nucleotide sequence ID" value="NZ_JADKMA010000040.1"/>
</dbReference>
<feature type="transmembrane region" description="Helical" evidence="9">
    <location>
        <begin position="56"/>
        <end position="76"/>
    </location>
</feature>
<evidence type="ECO:0000256" key="2">
    <source>
        <dbReference type="ARBA" id="ARBA00022448"/>
    </source>
</evidence>
<dbReference type="PROSITE" id="PS50850">
    <property type="entry name" value="MFS"/>
    <property type="match status" value="1"/>
</dbReference>
<feature type="transmembrane region" description="Helical" evidence="9">
    <location>
        <begin position="121"/>
        <end position="138"/>
    </location>
</feature>
<feature type="domain" description="Major facilitator superfamily (MFS) profile" evidence="10">
    <location>
        <begin position="22"/>
        <end position="551"/>
    </location>
</feature>
<dbReference type="PANTHER" id="PTHR42718">
    <property type="entry name" value="MAJOR FACILITATOR SUPERFAMILY MULTIDRUG TRANSPORTER MFSC"/>
    <property type="match status" value="1"/>
</dbReference>
<evidence type="ECO:0000313" key="12">
    <source>
        <dbReference type="Proteomes" id="UP001519064"/>
    </source>
</evidence>
<dbReference type="PANTHER" id="PTHR42718:SF39">
    <property type="entry name" value="ACTINORHODIN TRANSPORTER-RELATED"/>
    <property type="match status" value="1"/>
</dbReference>
<feature type="transmembrane region" description="Helical" evidence="9">
    <location>
        <begin position="177"/>
        <end position="201"/>
    </location>
</feature>
<keyword evidence="2" id="KW-0813">Transport</keyword>
<evidence type="ECO:0000256" key="8">
    <source>
        <dbReference type="SAM" id="MobiDB-lite"/>
    </source>
</evidence>
<evidence type="ECO:0000256" key="9">
    <source>
        <dbReference type="SAM" id="Phobius"/>
    </source>
</evidence>
<evidence type="ECO:0000256" key="1">
    <source>
        <dbReference type="ARBA" id="ARBA00004651"/>
    </source>
</evidence>
<dbReference type="EMBL" id="JADKMA010000040">
    <property type="protein sequence ID" value="MBO8192108.1"/>
    <property type="molecule type" value="Genomic_DNA"/>
</dbReference>
<dbReference type="SUPFAM" id="SSF103473">
    <property type="entry name" value="MFS general substrate transporter"/>
    <property type="match status" value="1"/>
</dbReference>
<dbReference type="Pfam" id="PF07690">
    <property type="entry name" value="MFS_1"/>
    <property type="match status" value="1"/>
</dbReference>
<evidence type="ECO:0000256" key="7">
    <source>
        <dbReference type="ARBA" id="ARBA00023251"/>
    </source>
</evidence>